<feature type="region of interest" description="Disordered" evidence="7">
    <location>
        <begin position="712"/>
        <end position="738"/>
    </location>
</feature>
<dbReference type="Pfam" id="PF13515">
    <property type="entry name" value="FUSC_2"/>
    <property type="match status" value="1"/>
</dbReference>
<feature type="transmembrane region" description="Helical" evidence="8">
    <location>
        <begin position="65"/>
        <end position="84"/>
    </location>
</feature>
<keyword evidence="4 8" id="KW-1133">Transmembrane helix</keyword>
<keyword evidence="5 8" id="KW-0472">Membrane</keyword>
<feature type="transmembrane region" description="Helical" evidence="8">
    <location>
        <begin position="436"/>
        <end position="453"/>
    </location>
</feature>
<evidence type="ECO:0000256" key="5">
    <source>
        <dbReference type="ARBA" id="ARBA00023136"/>
    </source>
</evidence>
<dbReference type="EMBL" id="JAPMXC010000001">
    <property type="protein sequence ID" value="MCY0387253.1"/>
    <property type="molecule type" value="Genomic_DNA"/>
</dbReference>
<proteinExistence type="inferred from homology"/>
<feature type="transmembrane region" description="Helical" evidence="8">
    <location>
        <begin position="139"/>
        <end position="160"/>
    </location>
</feature>
<feature type="transmembrane region" description="Helical" evidence="8">
    <location>
        <begin position="91"/>
        <end position="119"/>
    </location>
</feature>
<evidence type="ECO:0000256" key="2">
    <source>
        <dbReference type="ARBA" id="ARBA00022475"/>
    </source>
</evidence>
<evidence type="ECO:0000256" key="6">
    <source>
        <dbReference type="ARBA" id="ARBA00043993"/>
    </source>
</evidence>
<dbReference type="PANTHER" id="PTHR30509:SF9">
    <property type="entry name" value="MULTIDRUG RESISTANCE PROTEIN MDTO"/>
    <property type="match status" value="1"/>
</dbReference>
<evidence type="ECO:0000313" key="10">
    <source>
        <dbReference type="EMBL" id="MCY0387253.1"/>
    </source>
</evidence>
<evidence type="ECO:0000259" key="9">
    <source>
        <dbReference type="Pfam" id="PF13515"/>
    </source>
</evidence>
<evidence type="ECO:0000256" key="8">
    <source>
        <dbReference type="SAM" id="Phobius"/>
    </source>
</evidence>
<evidence type="ECO:0000313" key="11">
    <source>
        <dbReference type="Proteomes" id="UP001082899"/>
    </source>
</evidence>
<protein>
    <submittedName>
        <fullName evidence="10">FUSC family protein</fullName>
    </submittedName>
</protein>
<reference evidence="10" key="1">
    <citation type="submission" date="2022-11" db="EMBL/GenBank/DDBJ databases">
        <title>Robbsia betulipollinis sp. nov., isolated from pollen of birch (Betula pendula).</title>
        <authorList>
            <person name="Shi H."/>
            <person name="Ambika Manirajan B."/>
            <person name="Ratering S."/>
            <person name="Geissler-Plaum R."/>
            <person name="Schnell S."/>
        </authorList>
    </citation>
    <scope>NUCLEOTIDE SEQUENCE</scope>
    <source>
        <strain evidence="10">Bb-Pol-6</strain>
    </source>
</reference>
<accession>A0ABT3ZL39</accession>
<dbReference type="PANTHER" id="PTHR30509">
    <property type="entry name" value="P-HYDROXYBENZOIC ACID EFFLUX PUMP SUBUNIT-RELATED"/>
    <property type="match status" value="1"/>
</dbReference>
<evidence type="ECO:0000256" key="4">
    <source>
        <dbReference type="ARBA" id="ARBA00022989"/>
    </source>
</evidence>
<feature type="region of interest" description="Disordered" evidence="7">
    <location>
        <begin position="648"/>
        <end position="684"/>
    </location>
</feature>
<dbReference type="RefSeq" id="WP_267847008.1">
    <property type="nucleotide sequence ID" value="NZ_JAPMXC010000001.1"/>
</dbReference>
<evidence type="ECO:0000256" key="7">
    <source>
        <dbReference type="SAM" id="MobiDB-lite"/>
    </source>
</evidence>
<keyword evidence="3 8" id="KW-0812">Transmembrane</keyword>
<gene>
    <name evidence="10" type="ORF">OVY01_08400</name>
</gene>
<keyword evidence="11" id="KW-1185">Reference proteome</keyword>
<evidence type="ECO:0000256" key="3">
    <source>
        <dbReference type="ARBA" id="ARBA00022692"/>
    </source>
</evidence>
<dbReference type="InterPro" id="IPR049453">
    <property type="entry name" value="Memb_transporter_dom"/>
</dbReference>
<feature type="transmembrane region" description="Helical" evidence="8">
    <location>
        <begin position="460"/>
        <end position="488"/>
    </location>
</feature>
<comment type="subcellular location">
    <subcellularLocation>
        <location evidence="1">Cell membrane</location>
        <topology evidence="1">Multi-pass membrane protein</topology>
    </subcellularLocation>
</comment>
<dbReference type="Proteomes" id="UP001082899">
    <property type="component" value="Unassembled WGS sequence"/>
</dbReference>
<name>A0ABT3ZL39_9BURK</name>
<feature type="transmembrane region" description="Helical" evidence="8">
    <location>
        <begin position="500"/>
        <end position="519"/>
    </location>
</feature>
<feature type="domain" description="Integral membrane bound transporter" evidence="9">
    <location>
        <begin position="422"/>
        <end position="547"/>
    </location>
</feature>
<feature type="compositionally biased region" description="Basic and acidic residues" evidence="7">
    <location>
        <begin position="652"/>
        <end position="665"/>
    </location>
</feature>
<comment type="similarity">
    <text evidence="6">Belongs to the YccS/YhfK family.</text>
</comment>
<keyword evidence="2" id="KW-1003">Cell membrane</keyword>
<comment type="caution">
    <text evidence="10">The sequence shown here is derived from an EMBL/GenBank/DDBJ whole genome shotgun (WGS) entry which is preliminary data.</text>
</comment>
<feature type="transmembrane region" description="Helical" evidence="8">
    <location>
        <begin position="531"/>
        <end position="552"/>
    </location>
</feature>
<sequence>MRIPPIRVPAVLRELPWADASHAALVSAAPAVLAVLVGEPRLGWSAIAAFWACFADPGGPLAQRLRAMCWVAAVGALFCFLASASKDTLWLLLPLTFVCCTAASFAQLWGPAAAIIGTLVSAGFVVSTELPTPTLGASAAYAAFFIGGGLWSIVMTALVWRRRPWRHAAAAVAQCYAGIGEYTAAICLLYRPERPAQPGARARWHEVSTAHRKALRAQIETARQRVSEVLGSRPSRMRRGQQLLALLDAAERAFVVLVALADTMASLSAADHPATADAADALARRTNADVLRVMRRFAHGCRVTSQISNVAAPAQRQALQNALARTEQAVRQAHARTSAPDNPTAATLLPLLDRLFSAGTDAVSALLSDAPETVEHGAAATPTQTTSAPPGPSALSHLRRNLDLRSSITRHAIRVGVAATVSVALCKWWHINHGYWMSLTVVFILQPYLASTWQRTAERIVGSVAGAIGASLIGILLPSPLAVAVAVVPIALGTFLGRTVHYAVFTFFLTLQFVLVAEIQQPAAHEFTLAALRGMNSIYGGVLGLLIGMLLWPERANERLAAVLSEAVERHARYVLAVLRATQAGDAPGVAPGTLRREACLSADNAQVVLHSLMRSPLHRQARAHAVGDLIAALRGMTAAATVLELQPLTSADDREAAPRGKPEGPADGTLNAAPDDAPDDERRGAAAVKRYADRLDAALRHVVVRIRQDAARDAVPTSGGGDAPLPSPEEPSPQWLRPADPRFLALQRIAALGQAIGRFPDRAQLATRS</sequence>
<organism evidence="10 11">
    <name type="scientific">Robbsia betulipollinis</name>
    <dbReference type="NCBI Taxonomy" id="2981849"/>
    <lineage>
        <taxon>Bacteria</taxon>
        <taxon>Pseudomonadati</taxon>
        <taxon>Pseudomonadota</taxon>
        <taxon>Betaproteobacteria</taxon>
        <taxon>Burkholderiales</taxon>
        <taxon>Burkholderiaceae</taxon>
        <taxon>Robbsia</taxon>
    </lineage>
</organism>
<evidence type="ECO:0000256" key="1">
    <source>
        <dbReference type="ARBA" id="ARBA00004651"/>
    </source>
</evidence>